<feature type="transmembrane region" description="Helical" evidence="6">
    <location>
        <begin position="176"/>
        <end position="199"/>
    </location>
</feature>
<keyword evidence="9" id="KW-1185">Reference proteome</keyword>
<keyword evidence="4 6" id="KW-1133">Transmembrane helix</keyword>
<dbReference type="GO" id="GO:0005886">
    <property type="term" value="C:plasma membrane"/>
    <property type="evidence" value="ECO:0007669"/>
    <property type="project" value="UniProtKB-SubCell"/>
</dbReference>
<feature type="transmembrane region" description="Helical" evidence="6">
    <location>
        <begin position="382"/>
        <end position="401"/>
    </location>
</feature>
<feature type="transmembrane region" description="Helical" evidence="6">
    <location>
        <begin position="311"/>
        <end position="330"/>
    </location>
</feature>
<feature type="transmembrane region" description="Helical" evidence="6">
    <location>
        <begin position="342"/>
        <end position="362"/>
    </location>
</feature>
<evidence type="ECO:0000256" key="4">
    <source>
        <dbReference type="ARBA" id="ARBA00022989"/>
    </source>
</evidence>
<evidence type="ECO:0000256" key="5">
    <source>
        <dbReference type="ARBA" id="ARBA00023136"/>
    </source>
</evidence>
<dbReference type="Pfam" id="PF03772">
    <property type="entry name" value="Competence"/>
    <property type="match status" value="1"/>
</dbReference>
<dbReference type="Proteomes" id="UP000593910">
    <property type="component" value="Chromosome"/>
</dbReference>
<feature type="transmembrane region" description="Helical" evidence="6">
    <location>
        <begin position="219"/>
        <end position="236"/>
    </location>
</feature>
<feature type="domain" description="ComEC/Rec2-related protein" evidence="7">
    <location>
        <begin position="165"/>
        <end position="388"/>
    </location>
</feature>
<feature type="transmembrane region" description="Helical" evidence="6">
    <location>
        <begin position="241"/>
        <end position="256"/>
    </location>
</feature>
<sequence length="429" mass="50183">MMIERVELLQTKKEWFSLFLLFFILLTLNLSYEYYKYKQLIKFDSALVDATVLKQYNKTKLTKTRKTKHYQVLKLKASEGYTFYTIAKKDLPNIISKEIHLEIFTGEIGNITFMEYIKGFFAFSKILKINNSTTTKDKLSQFIKKQHKDKELTNIYEALYLAKPLPRKLQTTFSTLGLSHLIAISGFHLGVLSALLYFLLKYPYRVFHNNYFPYRSYKIDSFFIIATVLLFYTLFLESPPSLLRAFVMLLIGFFLYDRGIKIISMQTLLLTILLILALFPHLFFNIGLWLSVAGVFYIFLFFIYFQKLGKVYQFFLLPIFVYLLILPYSLTLFGNFSYLHPLSIIHTTLFTLFYPFSLVLHIVGLGSLFDPLLVMLLKSADFGTVVVLDQKILWLFIGVSLGSIYNRVLFYILNIFALSVFIYAVYNVT</sequence>
<dbReference type="InterPro" id="IPR004477">
    <property type="entry name" value="ComEC_N"/>
</dbReference>
<feature type="transmembrane region" description="Helical" evidence="6">
    <location>
        <begin position="262"/>
        <end position="279"/>
    </location>
</feature>
<evidence type="ECO:0000259" key="7">
    <source>
        <dbReference type="Pfam" id="PF03772"/>
    </source>
</evidence>
<accession>A0A7M3V9Q0</accession>
<evidence type="ECO:0000313" key="8">
    <source>
        <dbReference type="EMBL" id="QOP40483.1"/>
    </source>
</evidence>
<reference evidence="8 9" key="1">
    <citation type="submission" date="2019-06" db="EMBL/GenBank/DDBJ databases">
        <title>Sulfurimonas gotlandica sp. nov., a chemoautotrophic and psychrotolerant epsilonproteobacterium isolated from a pelagic redoxcline, and an emended description of the genus Sulfurimonas.</title>
        <authorList>
            <person name="Wang S."/>
            <person name="Jiang L."/>
            <person name="Shao Z."/>
        </authorList>
    </citation>
    <scope>NUCLEOTIDE SEQUENCE [LARGE SCALE GENOMIC DNA]</scope>
    <source>
        <strain evidence="8 9">B2</strain>
    </source>
</reference>
<evidence type="ECO:0000256" key="6">
    <source>
        <dbReference type="SAM" id="Phobius"/>
    </source>
</evidence>
<evidence type="ECO:0000313" key="9">
    <source>
        <dbReference type="Proteomes" id="UP000593910"/>
    </source>
</evidence>
<keyword evidence="2" id="KW-1003">Cell membrane</keyword>
<keyword evidence="5 6" id="KW-0472">Membrane</keyword>
<evidence type="ECO:0000256" key="3">
    <source>
        <dbReference type="ARBA" id="ARBA00022692"/>
    </source>
</evidence>
<dbReference type="InterPro" id="IPR052159">
    <property type="entry name" value="Competence_DNA_uptake"/>
</dbReference>
<evidence type="ECO:0000256" key="2">
    <source>
        <dbReference type="ARBA" id="ARBA00022475"/>
    </source>
</evidence>
<name>A0A7M3V9Q0_9BACT</name>
<dbReference type="KEGG" id="smax:FJR03_01500"/>
<evidence type="ECO:0000256" key="1">
    <source>
        <dbReference type="ARBA" id="ARBA00004651"/>
    </source>
</evidence>
<proteinExistence type="predicted"/>
<dbReference type="PANTHER" id="PTHR30619">
    <property type="entry name" value="DNA INTERNALIZATION/COMPETENCE PROTEIN COMEC/REC2"/>
    <property type="match status" value="1"/>
</dbReference>
<gene>
    <name evidence="8" type="ORF">FJR03_01500</name>
</gene>
<dbReference type="EMBL" id="CP041165">
    <property type="protein sequence ID" value="QOP40483.1"/>
    <property type="molecule type" value="Genomic_DNA"/>
</dbReference>
<feature type="transmembrane region" description="Helical" evidence="6">
    <location>
        <begin position="286"/>
        <end position="305"/>
    </location>
</feature>
<organism evidence="8 9">
    <name type="scientific">Sulfurimonas marina</name>
    <dbReference type="NCBI Taxonomy" id="2590551"/>
    <lineage>
        <taxon>Bacteria</taxon>
        <taxon>Pseudomonadati</taxon>
        <taxon>Campylobacterota</taxon>
        <taxon>Epsilonproteobacteria</taxon>
        <taxon>Campylobacterales</taxon>
        <taxon>Sulfurimonadaceae</taxon>
        <taxon>Sulfurimonas</taxon>
    </lineage>
</organism>
<feature type="transmembrane region" description="Helical" evidence="6">
    <location>
        <begin position="408"/>
        <end position="426"/>
    </location>
</feature>
<dbReference type="PANTHER" id="PTHR30619:SF7">
    <property type="entry name" value="BETA-LACTAMASE DOMAIN PROTEIN"/>
    <property type="match status" value="1"/>
</dbReference>
<comment type="subcellular location">
    <subcellularLocation>
        <location evidence="1">Cell membrane</location>
        <topology evidence="1">Multi-pass membrane protein</topology>
    </subcellularLocation>
</comment>
<protein>
    <submittedName>
        <fullName evidence="8">ComEC/Rec2 family competence protein</fullName>
    </submittedName>
</protein>
<dbReference type="NCBIfam" id="TIGR00360">
    <property type="entry name" value="ComEC_N-term"/>
    <property type="match status" value="1"/>
</dbReference>
<keyword evidence="3 6" id="KW-0812">Transmembrane</keyword>
<feature type="transmembrane region" description="Helical" evidence="6">
    <location>
        <begin position="15"/>
        <end position="35"/>
    </location>
</feature>
<dbReference type="AlphaFoldDB" id="A0A7M3V9Q0"/>